<dbReference type="PRINTS" id="PR00941">
    <property type="entry name" value="CDATPASE"/>
</dbReference>
<dbReference type="Gene3D" id="3.40.1110.10">
    <property type="entry name" value="Calcium-transporting ATPase, cytoplasmic domain N"/>
    <property type="match status" value="1"/>
</dbReference>
<proteinExistence type="inferred from homology"/>
<dbReference type="Proteomes" id="UP000192939">
    <property type="component" value="Unassembled WGS sequence"/>
</dbReference>
<keyword evidence="14" id="KW-0067">ATP-binding</keyword>
<dbReference type="SUPFAM" id="SSF81665">
    <property type="entry name" value="Calcium ATPase, transmembrane domain M"/>
    <property type="match status" value="1"/>
</dbReference>
<dbReference type="PROSITE" id="PS00154">
    <property type="entry name" value="ATPASE_E1_E2"/>
    <property type="match status" value="1"/>
</dbReference>
<dbReference type="InterPro" id="IPR018303">
    <property type="entry name" value="ATPase_P-typ_P_site"/>
</dbReference>
<comment type="similarity">
    <text evidence="2 14">Belongs to the cation transport ATPase (P-type) (TC 3.A.3) family. Type IB subfamily.</text>
</comment>
<evidence type="ECO:0000313" key="17">
    <source>
        <dbReference type="Proteomes" id="UP000192939"/>
    </source>
</evidence>
<dbReference type="SUPFAM" id="SSF55008">
    <property type="entry name" value="HMA, heavy metal-associated domain"/>
    <property type="match status" value="1"/>
</dbReference>
<sequence length="781" mass="82973">MNSTVAKNQTPGENHRIEYRVLGLSCANCAREMQEEIQRLDYGEDASLLYNSGRLLLHPAVDLKQVERILKRDGATLVLPDPSFADDTAAMAASEAVSQKAAELGSSSEPHEHESRLGIWLLVISAVIYAGTFVFDVPNAVRITGYLTAMVLSGYTTFLRGLRNLLRLKFNMDTLMTVALTGAVLIGEWKEATLVAILFGLNELLEGYGMSRARRSLSALLDAAPKEAIVIQDGREMIVPIARLKANDIVLVRAGEKIPSDGTVLEGTSAVNEAAITGESIPVTKQPGMPVFGGSINTEGLLHVRIDQPYEDSSLAKIMHLVQEAQDKKTPTELFIDRFAKWYTPAIMILAALVMLAPPLLFGQPWMKWIYEGLAILIVGCPCALVLSSPIALVSGMTRCARLGVLVKGGVHLEQLGKLDAIAFDKTGTLTKGQPEVQREIAYVPQRFYTVAAALERGSLHPLAAAVVRYVAARTSGNSDEHSDVACCCEPPSSGHSSDAHVACSDGAQRGDCWAHPAGLTTLPGVGVSAEVDGVRCYVGSEALLAQLSLGGEERARVTADLARLKAEGLTVVLAAESARVLGLFGLADELRPEAPDVVRALHRAGVARTVMLTGDHAAAAQAIADRSGVSEWHAGLLPEQKVAQIQALAGRGSVAMVGDGINDAPALAAADLGIAMGQGTDSAVETADIVLMQDHLGHLPRAIRIARRAGRIVAWNISLSLALKLIALLLTIPGWLTLWVAVMSDMGATILVTLLGLTILLGKDPQTAAGSPKIQVSPQR</sequence>
<keyword evidence="8" id="KW-1278">Translocase</keyword>
<feature type="transmembrane region" description="Helical" evidence="14">
    <location>
        <begin position="342"/>
        <end position="362"/>
    </location>
</feature>
<dbReference type="InterPro" id="IPR023214">
    <property type="entry name" value="HAD_sf"/>
</dbReference>
<dbReference type="Gene3D" id="3.40.50.1000">
    <property type="entry name" value="HAD superfamily/HAD-like"/>
    <property type="match status" value="1"/>
</dbReference>
<dbReference type="InterPro" id="IPR008250">
    <property type="entry name" value="ATPase_P-typ_transduc_dom_A_sf"/>
</dbReference>
<comment type="subcellular location">
    <subcellularLocation>
        <location evidence="14">Cell membrane</location>
    </subcellularLocation>
    <subcellularLocation>
        <location evidence="1">Membrane</location>
        <topology evidence="1">Multi-pass membrane protein</topology>
    </subcellularLocation>
</comment>
<feature type="transmembrane region" description="Helical" evidence="14">
    <location>
        <begin position="374"/>
        <end position="394"/>
    </location>
</feature>
<keyword evidence="5" id="KW-0597">Phosphoprotein</keyword>
<keyword evidence="10" id="KW-0406">Ion transport</keyword>
<protein>
    <recommendedName>
        <fullName evidence="12">Cd(2+)-exporting ATPase</fullName>
        <ecNumber evidence="12">7.2.2.21</ecNumber>
    </recommendedName>
</protein>
<dbReference type="EC" id="7.2.2.21" evidence="12"/>
<keyword evidence="14" id="KW-1003">Cell membrane</keyword>
<keyword evidence="14" id="KW-0547">Nucleotide-binding</keyword>
<dbReference type="InterPro" id="IPR059000">
    <property type="entry name" value="ATPase_P-type_domA"/>
</dbReference>
<evidence type="ECO:0000256" key="9">
    <source>
        <dbReference type="ARBA" id="ARBA00022989"/>
    </source>
</evidence>
<feature type="transmembrane region" description="Helical" evidence="14">
    <location>
        <begin position="739"/>
        <end position="762"/>
    </location>
</feature>
<evidence type="ECO:0000256" key="13">
    <source>
        <dbReference type="ARBA" id="ARBA00049338"/>
    </source>
</evidence>
<dbReference type="InterPro" id="IPR036163">
    <property type="entry name" value="HMA_dom_sf"/>
</dbReference>
<dbReference type="SFLD" id="SFLDF00027">
    <property type="entry name" value="p-type_atpase"/>
    <property type="match status" value="1"/>
</dbReference>
<dbReference type="InterPro" id="IPR044492">
    <property type="entry name" value="P_typ_ATPase_HD_dom"/>
</dbReference>
<dbReference type="InterPro" id="IPR023299">
    <property type="entry name" value="ATPase_P-typ_cyto_dom_N"/>
</dbReference>
<evidence type="ECO:0000256" key="5">
    <source>
        <dbReference type="ARBA" id="ARBA00022553"/>
    </source>
</evidence>
<keyword evidence="9 14" id="KW-1133">Transmembrane helix</keyword>
<dbReference type="RefSeq" id="WP_085279346.1">
    <property type="nucleotide sequence ID" value="NZ_FXAE01000034.1"/>
</dbReference>
<dbReference type="SFLD" id="SFLDS00003">
    <property type="entry name" value="Haloacid_Dehalogenase"/>
    <property type="match status" value="1"/>
</dbReference>
<evidence type="ECO:0000256" key="2">
    <source>
        <dbReference type="ARBA" id="ARBA00006024"/>
    </source>
</evidence>
<evidence type="ECO:0000256" key="12">
    <source>
        <dbReference type="ARBA" id="ARBA00039103"/>
    </source>
</evidence>
<dbReference type="InterPro" id="IPR036412">
    <property type="entry name" value="HAD-like_sf"/>
</dbReference>
<dbReference type="Pfam" id="PF00122">
    <property type="entry name" value="E1-E2_ATPase"/>
    <property type="match status" value="1"/>
</dbReference>
<dbReference type="EMBL" id="FXAE01000034">
    <property type="protein sequence ID" value="SMF43241.1"/>
    <property type="molecule type" value="Genomic_DNA"/>
</dbReference>
<evidence type="ECO:0000256" key="10">
    <source>
        <dbReference type="ARBA" id="ARBA00023065"/>
    </source>
</evidence>
<comment type="catalytic activity">
    <reaction evidence="13">
        <text>Cd(2+)(in) + ATP + H2O = Cd(2+)(out) + ADP + phosphate + H(+)</text>
        <dbReference type="Rhea" id="RHEA:12132"/>
        <dbReference type="ChEBI" id="CHEBI:15377"/>
        <dbReference type="ChEBI" id="CHEBI:15378"/>
        <dbReference type="ChEBI" id="CHEBI:30616"/>
        <dbReference type="ChEBI" id="CHEBI:43474"/>
        <dbReference type="ChEBI" id="CHEBI:48775"/>
        <dbReference type="ChEBI" id="CHEBI:456216"/>
        <dbReference type="EC" id="7.2.2.21"/>
    </reaction>
</comment>
<feature type="domain" description="P-type ATPase A" evidence="15">
    <location>
        <begin position="224"/>
        <end position="323"/>
    </location>
</feature>
<dbReference type="InterPro" id="IPR051014">
    <property type="entry name" value="Cation_Transport_ATPase_IB"/>
</dbReference>
<accession>A0ABY1LZX0</accession>
<keyword evidence="3" id="KW-0813">Transport</keyword>
<keyword evidence="17" id="KW-1185">Reference proteome</keyword>
<name>A0ABY1LZX0_9BACL</name>
<evidence type="ECO:0000256" key="8">
    <source>
        <dbReference type="ARBA" id="ARBA00022967"/>
    </source>
</evidence>
<organism evidence="16 17">
    <name type="scientific">Paenibacillus barengoltzii J12</name>
    <dbReference type="NCBI Taxonomy" id="935846"/>
    <lineage>
        <taxon>Bacteria</taxon>
        <taxon>Bacillati</taxon>
        <taxon>Bacillota</taxon>
        <taxon>Bacilli</taxon>
        <taxon>Bacillales</taxon>
        <taxon>Paenibacillaceae</taxon>
        <taxon>Paenibacillus</taxon>
    </lineage>
</organism>
<dbReference type="NCBIfam" id="TIGR01512">
    <property type="entry name" value="ATPase-IB2_Cd"/>
    <property type="match status" value="1"/>
</dbReference>
<keyword evidence="6 14" id="KW-0812">Transmembrane</keyword>
<feature type="transmembrane region" description="Helical" evidence="14">
    <location>
        <begin position="713"/>
        <end position="733"/>
    </location>
</feature>
<dbReference type="PANTHER" id="PTHR48085:SF5">
    <property type="entry name" value="CADMIUM_ZINC-TRANSPORTING ATPASE HMA4-RELATED"/>
    <property type="match status" value="1"/>
</dbReference>
<evidence type="ECO:0000256" key="1">
    <source>
        <dbReference type="ARBA" id="ARBA00004141"/>
    </source>
</evidence>
<evidence type="ECO:0000256" key="7">
    <source>
        <dbReference type="ARBA" id="ARBA00022723"/>
    </source>
</evidence>
<dbReference type="NCBIfam" id="TIGR01525">
    <property type="entry name" value="ATPase-IB_hvy"/>
    <property type="match status" value="1"/>
</dbReference>
<dbReference type="InterPro" id="IPR001757">
    <property type="entry name" value="P_typ_ATPase"/>
</dbReference>
<evidence type="ECO:0000256" key="4">
    <source>
        <dbReference type="ARBA" id="ARBA00022539"/>
    </source>
</evidence>
<dbReference type="SFLD" id="SFLDG00002">
    <property type="entry name" value="C1.7:_P-type_atpase_like"/>
    <property type="match status" value="1"/>
</dbReference>
<dbReference type="NCBIfam" id="TIGR01494">
    <property type="entry name" value="ATPase_P-type"/>
    <property type="match status" value="2"/>
</dbReference>
<evidence type="ECO:0000256" key="14">
    <source>
        <dbReference type="RuleBase" id="RU362081"/>
    </source>
</evidence>
<evidence type="ECO:0000313" key="16">
    <source>
        <dbReference type="EMBL" id="SMF43241.1"/>
    </source>
</evidence>
<feature type="transmembrane region" description="Helical" evidence="14">
    <location>
        <begin position="143"/>
        <end position="162"/>
    </location>
</feature>
<evidence type="ECO:0000256" key="3">
    <source>
        <dbReference type="ARBA" id="ARBA00022448"/>
    </source>
</evidence>
<evidence type="ECO:0000256" key="11">
    <source>
        <dbReference type="ARBA" id="ARBA00023136"/>
    </source>
</evidence>
<keyword evidence="7 14" id="KW-0479">Metal-binding</keyword>
<reference evidence="16 17" key="1">
    <citation type="submission" date="2017-04" db="EMBL/GenBank/DDBJ databases">
        <authorList>
            <person name="Varghese N."/>
            <person name="Submissions S."/>
        </authorList>
    </citation>
    <scope>NUCLEOTIDE SEQUENCE [LARGE SCALE GENOMIC DNA]</scope>
    <source>
        <strain evidence="16 17">J12</strain>
    </source>
</reference>
<comment type="caution">
    <text evidence="16">The sequence shown here is derived from an EMBL/GenBank/DDBJ whole genome shotgun (WGS) entry which is preliminary data.</text>
</comment>
<dbReference type="InterPro" id="IPR023298">
    <property type="entry name" value="ATPase_P-typ_TM_dom_sf"/>
</dbReference>
<dbReference type="Pfam" id="PF00702">
    <property type="entry name" value="Hydrolase"/>
    <property type="match status" value="1"/>
</dbReference>
<evidence type="ECO:0000256" key="6">
    <source>
        <dbReference type="ARBA" id="ARBA00022692"/>
    </source>
</evidence>
<dbReference type="InterPro" id="IPR027256">
    <property type="entry name" value="P-typ_ATPase_IB"/>
</dbReference>
<evidence type="ECO:0000259" key="15">
    <source>
        <dbReference type="Pfam" id="PF00122"/>
    </source>
</evidence>
<dbReference type="PANTHER" id="PTHR48085">
    <property type="entry name" value="CADMIUM/ZINC-TRANSPORTING ATPASE HMA2-RELATED"/>
    <property type="match status" value="1"/>
</dbReference>
<feature type="transmembrane region" description="Helical" evidence="14">
    <location>
        <begin position="117"/>
        <end position="137"/>
    </location>
</feature>
<gene>
    <name evidence="16" type="ORF">SAMN02744124_03047</name>
</gene>
<keyword evidence="4" id="KW-0104">Cadmium</keyword>
<dbReference type="PRINTS" id="PR00119">
    <property type="entry name" value="CATATPASE"/>
</dbReference>
<keyword evidence="11 14" id="KW-0472">Membrane</keyword>
<dbReference type="SUPFAM" id="SSF56784">
    <property type="entry name" value="HAD-like"/>
    <property type="match status" value="1"/>
</dbReference>
<dbReference type="SUPFAM" id="SSF81653">
    <property type="entry name" value="Calcium ATPase, transduction domain A"/>
    <property type="match status" value="1"/>
</dbReference>
<dbReference type="Gene3D" id="2.70.150.10">
    <property type="entry name" value="Calcium-transporting ATPase, cytoplasmic transduction domain A"/>
    <property type="match status" value="1"/>
</dbReference>